<dbReference type="AlphaFoldDB" id="X1SPT8"/>
<sequence>IGMPLTIIRGKDDKRNILLWFYNFFHTFWLFIFKTKTYPEILILEMSEDAPG</sequence>
<feature type="transmembrane region" description="Helical" evidence="1">
    <location>
        <begin position="17"/>
        <end position="33"/>
    </location>
</feature>
<feature type="non-terminal residue" evidence="2">
    <location>
        <position position="1"/>
    </location>
</feature>
<name>X1SPT8_9ZZZZ</name>
<dbReference type="EMBL" id="BARV01045538">
    <property type="protein sequence ID" value="GAI69844.1"/>
    <property type="molecule type" value="Genomic_DNA"/>
</dbReference>
<keyword evidence="1" id="KW-0472">Membrane</keyword>
<reference evidence="2" key="1">
    <citation type="journal article" date="2014" name="Front. Microbiol.">
        <title>High frequency of phylogenetically diverse reductive dehalogenase-homologous genes in deep subseafloor sedimentary metagenomes.</title>
        <authorList>
            <person name="Kawai M."/>
            <person name="Futagami T."/>
            <person name="Toyoda A."/>
            <person name="Takaki Y."/>
            <person name="Nishi S."/>
            <person name="Hori S."/>
            <person name="Arai W."/>
            <person name="Tsubouchi T."/>
            <person name="Morono Y."/>
            <person name="Uchiyama I."/>
            <person name="Ito T."/>
            <person name="Fujiyama A."/>
            <person name="Inagaki F."/>
            <person name="Takami H."/>
        </authorList>
    </citation>
    <scope>NUCLEOTIDE SEQUENCE</scope>
    <source>
        <strain evidence="2">Expedition CK06-06</strain>
    </source>
</reference>
<proteinExistence type="predicted"/>
<organism evidence="2">
    <name type="scientific">marine sediment metagenome</name>
    <dbReference type="NCBI Taxonomy" id="412755"/>
    <lineage>
        <taxon>unclassified sequences</taxon>
        <taxon>metagenomes</taxon>
        <taxon>ecological metagenomes</taxon>
    </lineage>
</organism>
<gene>
    <name evidence="2" type="ORF">S06H3_66638</name>
</gene>
<keyword evidence="1" id="KW-1133">Transmembrane helix</keyword>
<keyword evidence="1" id="KW-0812">Transmembrane</keyword>
<evidence type="ECO:0000313" key="2">
    <source>
        <dbReference type="EMBL" id="GAI69844.1"/>
    </source>
</evidence>
<feature type="non-terminal residue" evidence="2">
    <location>
        <position position="52"/>
    </location>
</feature>
<evidence type="ECO:0000256" key="1">
    <source>
        <dbReference type="SAM" id="Phobius"/>
    </source>
</evidence>
<comment type="caution">
    <text evidence="2">The sequence shown here is derived from an EMBL/GenBank/DDBJ whole genome shotgun (WGS) entry which is preliminary data.</text>
</comment>
<protein>
    <submittedName>
        <fullName evidence="2">Uncharacterized protein</fullName>
    </submittedName>
</protein>
<accession>X1SPT8</accession>